<keyword evidence="3" id="KW-1185">Reference proteome</keyword>
<dbReference type="Proteomes" id="UP000504606">
    <property type="component" value="Unplaced"/>
</dbReference>
<accession>A0A9C6X800</accession>
<feature type="chain" id="PRO_5039176492" evidence="2">
    <location>
        <begin position="26"/>
        <end position="323"/>
    </location>
</feature>
<dbReference type="Pfam" id="PF07841">
    <property type="entry name" value="DM4_12"/>
    <property type="match status" value="1"/>
</dbReference>
<feature type="region of interest" description="Disordered" evidence="1">
    <location>
        <begin position="45"/>
        <end position="67"/>
    </location>
</feature>
<reference evidence="4" key="1">
    <citation type="submission" date="2025-08" db="UniProtKB">
        <authorList>
            <consortium name="RefSeq"/>
        </authorList>
    </citation>
    <scope>IDENTIFICATION</scope>
    <source>
        <tissue evidence="4">Whole organism</tissue>
    </source>
</reference>
<evidence type="ECO:0000313" key="3">
    <source>
        <dbReference type="Proteomes" id="UP000504606"/>
    </source>
</evidence>
<dbReference type="RefSeq" id="XP_052130849.1">
    <property type="nucleotide sequence ID" value="XM_052274889.1"/>
</dbReference>
<evidence type="ECO:0000256" key="1">
    <source>
        <dbReference type="SAM" id="MobiDB-lite"/>
    </source>
</evidence>
<dbReference type="PANTHER" id="PTHR41158:SF2">
    <property type="entry name" value="AGAP010294-PA"/>
    <property type="match status" value="1"/>
</dbReference>
<organism evidence="3 4">
    <name type="scientific">Frankliniella occidentalis</name>
    <name type="common">Western flower thrips</name>
    <name type="synonym">Euthrips occidentalis</name>
    <dbReference type="NCBI Taxonomy" id="133901"/>
    <lineage>
        <taxon>Eukaryota</taxon>
        <taxon>Metazoa</taxon>
        <taxon>Ecdysozoa</taxon>
        <taxon>Arthropoda</taxon>
        <taxon>Hexapoda</taxon>
        <taxon>Insecta</taxon>
        <taxon>Pterygota</taxon>
        <taxon>Neoptera</taxon>
        <taxon>Paraneoptera</taxon>
        <taxon>Thysanoptera</taxon>
        <taxon>Terebrantia</taxon>
        <taxon>Thripoidea</taxon>
        <taxon>Thripidae</taxon>
        <taxon>Frankliniella</taxon>
    </lineage>
</organism>
<proteinExistence type="predicted"/>
<protein>
    <submittedName>
        <fullName evidence="4">Uncharacterized protein LOC113203825 isoform X4</fullName>
    </submittedName>
</protein>
<dbReference type="AlphaFoldDB" id="A0A9C6X800"/>
<feature type="region of interest" description="Disordered" evidence="1">
    <location>
        <begin position="113"/>
        <end position="153"/>
    </location>
</feature>
<sequence>MKQRQVVGWALLALMGCSAVLPGLALPHAAQHPPLHQLQHRQYPVYQHQQQQQLQQPQPQAEARKYAEKPNAMKKVPIDNDLDDIQTNQISQDGFSWSSMLSMIMQMLFNGGAQAGPSKSEGLDDDVRPTPTTTTTPPPPPPSKTHDSSDYALSNMAPASPWAQVLQVGLKILSHFLGGGAAAGDGIDKVDNSSPMQFINIVVNLLDALKTSFSHRAIAARSIGKKDSVSDAAVAGISVLKGYVRTYKTSDDNCMQKFLCEANRECAADQQGSSAIYCQLGSYAASFFLQRSTATPFDMYYEAGRRGRSQADCQQLYLQCNEV</sequence>
<dbReference type="InterPro" id="IPR006631">
    <property type="entry name" value="DM4_12"/>
</dbReference>
<dbReference type="GeneID" id="113203825"/>
<evidence type="ECO:0000256" key="2">
    <source>
        <dbReference type="SAM" id="SignalP"/>
    </source>
</evidence>
<feature type="signal peptide" evidence="2">
    <location>
        <begin position="1"/>
        <end position="25"/>
    </location>
</feature>
<name>A0A9C6X800_FRAOC</name>
<keyword evidence="2" id="KW-0732">Signal</keyword>
<dbReference type="PANTHER" id="PTHR41158">
    <property type="entry name" value="AGAP010294-PA"/>
    <property type="match status" value="1"/>
</dbReference>
<evidence type="ECO:0000313" key="4">
    <source>
        <dbReference type="RefSeq" id="XP_052130849.1"/>
    </source>
</evidence>
<feature type="compositionally biased region" description="Low complexity" evidence="1">
    <location>
        <begin position="45"/>
        <end position="60"/>
    </location>
</feature>
<dbReference type="PROSITE" id="PS51257">
    <property type="entry name" value="PROKAR_LIPOPROTEIN"/>
    <property type="match status" value="1"/>
</dbReference>
<gene>
    <name evidence="4" type="primary">LOC113203825</name>
</gene>